<evidence type="ECO:0000259" key="1">
    <source>
        <dbReference type="SMART" id="SM00966"/>
    </source>
</evidence>
<dbReference type="AlphaFoldDB" id="A0A2T9XC14"/>
<reference evidence="2 3" key="1">
    <citation type="journal article" date="2015" name="Appl. Environ. Microbiol.">
        <title>Nanoarchaeota, Their Sulfolobales Host, and Nanoarchaeota Virus Distribution across Yellowstone National Park Hot Springs.</title>
        <authorList>
            <person name="Munson-McGee J.H."/>
            <person name="Field E.K."/>
            <person name="Bateson M."/>
            <person name="Rooney C."/>
            <person name="Stepanauskas R."/>
            <person name="Young M.J."/>
        </authorList>
    </citation>
    <scope>NUCLEOTIDE SEQUENCE [LARGE SCALE GENOMIC DNA]</scope>
    <source>
        <strain evidence="2">SCGC AC-742_N10</strain>
    </source>
</reference>
<evidence type="ECO:0000313" key="3">
    <source>
        <dbReference type="Proteomes" id="UP000245638"/>
    </source>
</evidence>
<dbReference type="InterPro" id="IPR037914">
    <property type="entry name" value="SpoVT-AbrB_sf"/>
</dbReference>
<proteinExistence type="predicted"/>
<protein>
    <submittedName>
        <fullName evidence="2">AbrB family transcriptional regulator</fullName>
    </submittedName>
</protein>
<dbReference type="SUPFAM" id="SSF89447">
    <property type="entry name" value="AbrB/MazE/MraZ-like"/>
    <property type="match status" value="1"/>
</dbReference>
<comment type="caution">
    <text evidence="2">The sequence shown here is derived from an EMBL/GenBank/DDBJ whole genome shotgun (WGS) entry which is preliminary data.</text>
</comment>
<evidence type="ECO:0000313" key="2">
    <source>
        <dbReference type="EMBL" id="PVU77631.1"/>
    </source>
</evidence>
<organism evidence="2 3">
    <name type="scientific">Acidianus hospitalis</name>
    <dbReference type="NCBI Taxonomy" id="563177"/>
    <lineage>
        <taxon>Archaea</taxon>
        <taxon>Thermoproteota</taxon>
        <taxon>Thermoprotei</taxon>
        <taxon>Sulfolobales</taxon>
        <taxon>Sulfolobaceae</taxon>
        <taxon>Acidianus</taxon>
    </lineage>
</organism>
<name>A0A2T9XC14_9CREN</name>
<sequence>MTDLEEFDNSKDIETRKVQKLGSSSLFITLPKKWINKWNIKPGDKILIEISDDGSLKLLAEKIKLLSNRKTIKIDIDAIKQPIPSMVLCLYSLGYDEIVFKSKKQIVQKEIEDLISTTKQMVGAEVTEASENRVKLECLLDAEKVGLESLLRRILNIISKKVDGIISYLSGEQPKDSELTQQEDLRRVYLMLLRHVIGSKYEVSSNLNKNFLVVMNAVILLNISRLIDRIDSTIKTAKLNEDTPILKEILQKINDLLDEVIMSILFPSMKRVTNGLNLINQINSLLDSFNDKSSIVYTSVVDIISNLQLALENSSCTLFLEDMPWIERNFNVVK</sequence>
<dbReference type="GO" id="GO:0003677">
    <property type="term" value="F:DNA binding"/>
    <property type="evidence" value="ECO:0007669"/>
    <property type="project" value="InterPro"/>
</dbReference>
<gene>
    <name evidence="2" type="ORF">DDW13_00475</name>
</gene>
<dbReference type="Proteomes" id="UP000245638">
    <property type="component" value="Unassembled WGS sequence"/>
</dbReference>
<feature type="domain" description="SpoVT-AbrB" evidence="1">
    <location>
        <begin position="20"/>
        <end position="66"/>
    </location>
</feature>
<dbReference type="SMART" id="SM00966">
    <property type="entry name" value="SpoVT_AbrB"/>
    <property type="match status" value="1"/>
</dbReference>
<dbReference type="EMBL" id="QEFD01000018">
    <property type="protein sequence ID" value="PVU77631.1"/>
    <property type="molecule type" value="Genomic_DNA"/>
</dbReference>
<accession>A0A2T9XC14</accession>
<dbReference type="Pfam" id="PF04014">
    <property type="entry name" value="MazE_antitoxin"/>
    <property type="match status" value="1"/>
</dbReference>
<dbReference type="InterPro" id="IPR007159">
    <property type="entry name" value="SpoVT-AbrB_dom"/>
</dbReference>